<dbReference type="InterPro" id="IPR013325">
    <property type="entry name" value="RNA_pol_sigma_r2"/>
</dbReference>
<dbReference type="InterPro" id="IPR036388">
    <property type="entry name" value="WH-like_DNA-bd_sf"/>
</dbReference>
<keyword evidence="8" id="KW-1185">Reference proteome</keyword>
<dbReference type="PANTHER" id="PTHR43133">
    <property type="entry name" value="RNA POLYMERASE ECF-TYPE SIGMA FACTO"/>
    <property type="match status" value="1"/>
</dbReference>
<dbReference type="GO" id="GO:0006352">
    <property type="term" value="P:DNA-templated transcription initiation"/>
    <property type="evidence" value="ECO:0007669"/>
    <property type="project" value="InterPro"/>
</dbReference>
<comment type="caution">
    <text evidence="7">The sequence shown here is derived from an EMBL/GenBank/DDBJ whole genome shotgun (WGS) entry which is preliminary data.</text>
</comment>
<dbReference type="InterPro" id="IPR013249">
    <property type="entry name" value="RNA_pol_sigma70_r4_t2"/>
</dbReference>
<evidence type="ECO:0000259" key="5">
    <source>
        <dbReference type="Pfam" id="PF04542"/>
    </source>
</evidence>
<evidence type="ECO:0000256" key="3">
    <source>
        <dbReference type="ARBA" id="ARBA00023082"/>
    </source>
</evidence>
<evidence type="ECO:0000256" key="4">
    <source>
        <dbReference type="ARBA" id="ARBA00023163"/>
    </source>
</evidence>
<dbReference type="GO" id="GO:0003677">
    <property type="term" value="F:DNA binding"/>
    <property type="evidence" value="ECO:0007669"/>
    <property type="project" value="InterPro"/>
</dbReference>
<evidence type="ECO:0000256" key="1">
    <source>
        <dbReference type="ARBA" id="ARBA00010641"/>
    </source>
</evidence>
<dbReference type="EMBL" id="JABAHZ010000009">
    <property type="protein sequence ID" value="NLR82436.1"/>
    <property type="molecule type" value="Genomic_DNA"/>
</dbReference>
<comment type="similarity">
    <text evidence="1">Belongs to the sigma-70 factor family. ECF subfamily.</text>
</comment>
<dbReference type="SUPFAM" id="SSF88659">
    <property type="entry name" value="Sigma3 and sigma4 domains of RNA polymerase sigma factors"/>
    <property type="match status" value="1"/>
</dbReference>
<dbReference type="InterPro" id="IPR039425">
    <property type="entry name" value="RNA_pol_sigma-70-like"/>
</dbReference>
<keyword evidence="4" id="KW-0804">Transcription</keyword>
<sequence>MDIEMGRLPGEFLLIESLKNGDEKAFRDIYNFYWEKQYDLAYYKLGIKELAEEITQEVFVALWMNKASLDPEKPVGAWLYGVMKNQLLNAWRKQSSHQKYLQQAPLTVVTNNTLDQLSFNELNAMVNQYIHLLPEKCREVFTLSRIRGLNTQQIADTLNISPKTVNNHLVKALKIMKVGLKDYITILLILSLRK</sequence>
<gene>
    <name evidence="7" type="ORF">HGH91_27715</name>
</gene>
<dbReference type="InterPro" id="IPR007627">
    <property type="entry name" value="RNA_pol_sigma70_r2"/>
</dbReference>
<dbReference type="InterPro" id="IPR014284">
    <property type="entry name" value="RNA_pol_sigma-70_dom"/>
</dbReference>
<dbReference type="NCBIfam" id="TIGR02937">
    <property type="entry name" value="sigma70-ECF"/>
    <property type="match status" value="1"/>
</dbReference>
<evidence type="ECO:0000313" key="8">
    <source>
        <dbReference type="Proteomes" id="UP000552864"/>
    </source>
</evidence>
<dbReference type="Gene3D" id="1.10.10.10">
    <property type="entry name" value="Winged helix-like DNA-binding domain superfamily/Winged helix DNA-binding domain"/>
    <property type="match status" value="1"/>
</dbReference>
<evidence type="ECO:0000313" key="7">
    <source>
        <dbReference type="EMBL" id="NLR82436.1"/>
    </source>
</evidence>
<dbReference type="RefSeq" id="WP_168742491.1">
    <property type="nucleotide sequence ID" value="NZ_JABAHZ010000009.1"/>
</dbReference>
<dbReference type="PANTHER" id="PTHR43133:SF46">
    <property type="entry name" value="RNA POLYMERASE SIGMA-70 FACTOR ECF SUBFAMILY"/>
    <property type="match status" value="1"/>
</dbReference>
<dbReference type="AlphaFoldDB" id="A0A847SVZ7"/>
<accession>A0A847SVZ7</accession>
<dbReference type="GO" id="GO:0016987">
    <property type="term" value="F:sigma factor activity"/>
    <property type="evidence" value="ECO:0007669"/>
    <property type="project" value="UniProtKB-KW"/>
</dbReference>
<keyword evidence="3" id="KW-0731">Sigma factor</keyword>
<dbReference type="InterPro" id="IPR014327">
    <property type="entry name" value="RNA_pol_sigma70_bacteroid"/>
</dbReference>
<proteinExistence type="inferred from homology"/>
<feature type="domain" description="RNA polymerase sigma-70 region 2" evidence="5">
    <location>
        <begin position="40"/>
        <end position="95"/>
    </location>
</feature>
<name>A0A847SVZ7_9BACT</name>
<reference evidence="7 8" key="1">
    <citation type="submission" date="2020-04" db="EMBL/GenBank/DDBJ databases">
        <authorList>
            <person name="Yin C."/>
        </authorList>
    </citation>
    <scope>NUCLEOTIDE SEQUENCE [LARGE SCALE GENOMIC DNA]</scope>
    <source>
        <strain evidence="7 8">Ak56</strain>
    </source>
</reference>
<keyword evidence="2" id="KW-0805">Transcription regulation</keyword>
<dbReference type="InterPro" id="IPR013324">
    <property type="entry name" value="RNA_pol_sigma_r3/r4-like"/>
</dbReference>
<evidence type="ECO:0000259" key="6">
    <source>
        <dbReference type="Pfam" id="PF08281"/>
    </source>
</evidence>
<dbReference type="Gene3D" id="1.10.1740.10">
    <property type="match status" value="1"/>
</dbReference>
<dbReference type="CDD" id="cd06171">
    <property type="entry name" value="Sigma70_r4"/>
    <property type="match status" value="1"/>
</dbReference>
<feature type="domain" description="RNA polymerase sigma factor 70 region 4 type 2" evidence="6">
    <location>
        <begin position="128"/>
        <end position="174"/>
    </location>
</feature>
<dbReference type="SUPFAM" id="SSF88946">
    <property type="entry name" value="Sigma2 domain of RNA polymerase sigma factors"/>
    <property type="match status" value="1"/>
</dbReference>
<evidence type="ECO:0000256" key="2">
    <source>
        <dbReference type="ARBA" id="ARBA00023015"/>
    </source>
</evidence>
<dbReference type="Proteomes" id="UP000552864">
    <property type="component" value="Unassembled WGS sequence"/>
</dbReference>
<dbReference type="Pfam" id="PF08281">
    <property type="entry name" value="Sigma70_r4_2"/>
    <property type="match status" value="1"/>
</dbReference>
<protein>
    <submittedName>
        <fullName evidence="7">RNA polymerase sigma-70 factor</fullName>
    </submittedName>
</protein>
<dbReference type="NCBIfam" id="TIGR02985">
    <property type="entry name" value="Sig70_bacteroi1"/>
    <property type="match status" value="1"/>
</dbReference>
<dbReference type="Pfam" id="PF04542">
    <property type="entry name" value="Sigma70_r2"/>
    <property type="match status" value="1"/>
</dbReference>
<organism evidence="7 8">
    <name type="scientific">Chitinophaga eiseniae</name>
    <dbReference type="NCBI Taxonomy" id="634771"/>
    <lineage>
        <taxon>Bacteria</taxon>
        <taxon>Pseudomonadati</taxon>
        <taxon>Bacteroidota</taxon>
        <taxon>Chitinophagia</taxon>
        <taxon>Chitinophagales</taxon>
        <taxon>Chitinophagaceae</taxon>
        <taxon>Chitinophaga</taxon>
    </lineage>
</organism>